<evidence type="ECO:0000313" key="2">
    <source>
        <dbReference type="Proteomes" id="UP000198977"/>
    </source>
</evidence>
<dbReference type="STRING" id="74348.SAMN04488523_11418"/>
<dbReference type="Proteomes" id="UP000198977">
    <property type="component" value="Unassembled WGS sequence"/>
</dbReference>
<dbReference type="Pfam" id="PF07927">
    <property type="entry name" value="HicA_toxin"/>
    <property type="match status" value="1"/>
</dbReference>
<dbReference type="AlphaFoldDB" id="A0A1I2F073"/>
<evidence type="ECO:0000313" key="1">
    <source>
        <dbReference type="EMBL" id="SFE98363.1"/>
    </source>
</evidence>
<protein>
    <submittedName>
        <fullName evidence="1">HicA toxin of toxin-antitoxin</fullName>
    </submittedName>
</protein>
<keyword evidence="2" id="KW-1185">Reference proteome</keyword>
<dbReference type="EMBL" id="FOMW01000014">
    <property type="protein sequence ID" value="SFE98363.1"/>
    <property type="molecule type" value="Genomic_DNA"/>
</dbReference>
<name>A0A1I2F073_9RHOB</name>
<proteinExistence type="predicted"/>
<reference evidence="1 2" key="1">
    <citation type="submission" date="2016-10" db="EMBL/GenBank/DDBJ databases">
        <authorList>
            <person name="de Groot N.N."/>
        </authorList>
    </citation>
    <scope>NUCLEOTIDE SEQUENCE [LARGE SCALE GENOMIC DNA]</scope>
    <source>
        <strain evidence="1 2">DSM 11443</strain>
    </source>
</reference>
<gene>
    <name evidence="1" type="ORF">SAMN04488523_11418</name>
</gene>
<sequence>MCKHDLYNLMNSKHRKVLAVVFTDPVSGTVEWSAIERLLVAAGAQVIEGRGSRVRFEKDGEVETFHRPHPAKEAKRYQVRAARAFLERIGITP</sequence>
<accession>A0A1I2F073</accession>
<dbReference type="GO" id="GO:0003729">
    <property type="term" value="F:mRNA binding"/>
    <property type="evidence" value="ECO:0007669"/>
    <property type="project" value="InterPro"/>
</dbReference>
<dbReference type="InterPro" id="IPR012933">
    <property type="entry name" value="HicA_mRNA_interferase"/>
</dbReference>
<organism evidence="1 2">
    <name type="scientific">Sulfitobacter brevis</name>
    <dbReference type="NCBI Taxonomy" id="74348"/>
    <lineage>
        <taxon>Bacteria</taxon>
        <taxon>Pseudomonadati</taxon>
        <taxon>Pseudomonadota</taxon>
        <taxon>Alphaproteobacteria</taxon>
        <taxon>Rhodobacterales</taxon>
        <taxon>Roseobacteraceae</taxon>
        <taxon>Sulfitobacter</taxon>
    </lineage>
</organism>